<keyword evidence="1" id="KW-0687">Ribonucleoprotein</keyword>
<organism evidence="1">
    <name type="scientific">Rhizophora mucronata</name>
    <name type="common">Asiatic mangrove</name>
    <dbReference type="NCBI Taxonomy" id="61149"/>
    <lineage>
        <taxon>Eukaryota</taxon>
        <taxon>Viridiplantae</taxon>
        <taxon>Streptophyta</taxon>
        <taxon>Embryophyta</taxon>
        <taxon>Tracheophyta</taxon>
        <taxon>Spermatophyta</taxon>
        <taxon>Magnoliopsida</taxon>
        <taxon>eudicotyledons</taxon>
        <taxon>Gunneridae</taxon>
        <taxon>Pentapetalae</taxon>
        <taxon>rosids</taxon>
        <taxon>fabids</taxon>
        <taxon>Malpighiales</taxon>
        <taxon>Rhizophoraceae</taxon>
        <taxon>Rhizophora</taxon>
    </lineage>
</organism>
<protein>
    <submittedName>
        <fullName evidence="1">60S ribosomal protein L19-3-like</fullName>
    </submittedName>
</protein>
<dbReference type="EMBL" id="GGEC01016983">
    <property type="protein sequence ID" value="MBW97466.1"/>
    <property type="molecule type" value="Transcribed_RNA"/>
</dbReference>
<reference evidence="1" key="1">
    <citation type="submission" date="2018-02" db="EMBL/GenBank/DDBJ databases">
        <title>Rhizophora mucronata_Transcriptome.</title>
        <authorList>
            <person name="Meera S.P."/>
            <person name="Sreeshan A."/>
            <person name="Augustine A."/>
        </authorList>
    </citation>
    <scope>NUCLEOTIDE SEQUENCE</scope>
    <source>
        <tissue evidence="1">Leaf</tissue>
    </source>
</reference>
<evidence type="ECO:0000313" key="1">
    <source>
        <dbReference type="EMBL" id="MBW97466.1"/>
    </source>
</evidence>
<name>A0A2P2JVF9_RHIMU</name>
<proteinExistence type="predicted"/>
<dbReference type="GO" id="GO:0005840">
    <property type="term" value="C:ribosome"/>
    <property type="evidence" value="ECO:0007669"/>
    <property type="project" value="UniProtKB-KW"/>
</dbReference>
<accession>A0A2P2JVF9</accession>
<dbReference type="AlphaFoldDB" id="A0A2P2JVF9"/>
<keyword evidence="1" id="KW-0689">Ribosomal protein</keyword>
<sequence length="55" mass="6489">MCLSIFLASLYLHSRRLRTRILLIQRILVGSLASLVPLRLPERLTNTQYTLHRDR</sequence>